<dbReference type="Gene3D" id="1.10.10.10">
    <property type="entry name" value="Winged helix-like DNA-binding domain superfamily/Winged helix DNA-binding domain"/>
    <property type="match status" value="1"/>
</dbReference>
<evidence type="ECO:0000256" key="3">
    <source>
        <dbReference type="ARBA" id="ARBA00023125"/>
    </source>
</evidence>
<keyword evidence="2" id="KW-0805">Transcription regulation</keyword>
<dbReference type="SUPFAM" id="SSF53850">
    <property type="entry name" value="Periplasmic binding protein-like II"/>
    <property type="match status" value="1"/>
</dbReference>
<dbReference type="Pfam" id="PF03466">
    <property type="entry name" value="LysR_substrate"/>
    <property type="match status" value="2"/>
</dbReference>
<dbReference type="CDD" id="cd08422">
    <property type="entry name" value="PBP2_CrgA_like"/>
    <property type="match status" value="1"/>
</dbReference>
<keyword evidence="7" id="KW-1185">Reference proteome</keyword>
<dbReference type="Pfam" id="PF00126">
    <property type="entry name" value="HTH_1"/>
    <property type="match status" value="1"/>
</dbReference>
<dbReference type="FunFam" id="1.10.10.10:FF:000001">
    <property type="entry name" value="LysR family transcriptional regulator"/>
    <property type="match status" value="1"/>
</dbReference>
<evidence type="ECO:0000256" key="2">
    <source>
        <dbReference type="ARBA" id="ARBA00023015"/>
    </source>
</evidence>
<comment type="caution">
    <text evidence="6">The sequence shown here is derived from an EMBL/GenBank/DDBJ whole genome shotgun (WGS) entry which is preliminary data.</text>
</comment>
<evidence type="ECO:0000259" key="5">
    <source>
        <dbReference type="PROSITE" id="PS50931"/>
    </source>
</evidence>
<keyword evidence="3" id="KW-0238">DNA-binding</keyword>
<dbReference type="InterPro" id="IPR036390">
    <property type="entry name" value="WH_DNA-bd_sf"/>
</dbReference>
<dbReference type="GO" id="GO:0003677">
    <property type="term" value="F:DNA binding"/>
    <property type="evidence" value="ECO:0007669"/>
    <property type="project" value="UniProtKB-KW"/>
</dbReference>
<evidence type="ECO:0000256" key="1">
    <source>
        <dbReference type="ARBA" id="ARBA00009437"/>
    </source>
</evidence>
<dbReference type="EMBL" id="MTHD01000005">
    <property type="protein sequence ID" value="OMG52667.1"/>
    <property type="molecule type" value="Genomic_DNA"/>
</dbReference>
<organism evidence="6 7">
    <name type="scientific">Azonexus hydrophilus</name>
    <dbReference type="NCBI Taxonomy" id="418702"/>
    <lineage>
        <taxon>Bacteria</taxon>
        <taxon>Pseudomonadati</taxon>
        <taxon>Pseudomonadota</taxon>
        <taxon>Betaproteobacteria</taxon>
        <taxon>Rhodocyclales</taxon>
        <taxon>Azonexaceae</taxon>
        <taxon>Azonexus</taxon>
    </lineage>
</organism>
<dbReference type="SUPFAM" id="SSF46785">
    <property type="entry name" value="Winged helix' DNA-binding domain"/>
    <property type="match status" value="1"/>
</dbReference>
<reference evidence="6 7" key="1">
    <citation type="submission" date="2016-10" db="EMBL/GenBank/DDBJ databases">
        <title>Alkaliphiles isolated from bioreactors.</title>
        <authorList>
            <person name="Salah Z."/>
            <person name="Rout S.P."/>
            <person name="Humphreys P.N."/>
        </authorList>
    </citation>
    <scope>NUCLEOTIDE SEQUENCE [LARGE SCALE GENOMIC DNA]</scope>
    <source>
        <strain evidence="6 7">ZS02</strain>
    </source>
</reference>
<dbReference type="PANTHER" id="PTHR30537:SF5">
    <property type="entry name" value="HTH-TYPE TRANSCRIPTIONAL ACTIVATOR TTDR-RELATED"/>
    <property type="match status" value="1"/>
</dbReference>
<dbReference type="PROSITE" id="PS50931">
    <property type="entry name" value="HTH_LYSR"/>
    <property type="match status" value="1"/>
</dbReference>
<evidence type="ECO:0000313" key="6">
    <source>
        <dbReference type="EMBL" id="OMG52667.1"/>
    </source>
</evidence>
<gene>
    <name evidence="6" type="ORF">BJN45_15220</name>
</gene>
<dbReference type="Proteomes" id="UP000187526">
    <property type="component" value="Unassembled WGS sequence"/>
</dbReference>
<dbReference type="InterPro" id="IPR058163">
    <property type="entry name" value="LysR-type_TF_proteobact-type"/>
</dbReference>
<dbReference type="PANTHER" id="PTHR30537">
    <property type="entry name" value="HTH-TYPE TRANSCRIPTIONAL REGULATOR"/>
    <property type="match status" value="1"/>
</dbReference>
<dbReference type="AlphaFoldDB" id="A0A1R1I1T3"/>
<proteinExistence type="inferred from homology"/>
<comment type="similarity">
    <text evidence="1">Belongs to the LysR transcriptional regulatory family.</text>
</comment>
<evidence type="ECO:0000256" key="4">
    <source>
        <dbReference type="ARBA" id="ARBA00023163"/>
    </source>
</evidence>
<feature type="domain" description="HTH lysR-type" evidence="5">
    <location>
        <begin position="3"/>
        <end position="60"/>
    </location>
</feature>
<evidence type="ECO:0000313" key="7">
    <source>
        <dbReference type="Proteomes" id="UP000187526"/>
    </source>
</evidence>
<dbReference type="GO" id="GO:0003700">
    <property type="term" value="F:DNA-binding transcription factor activity"/>
    <property type="evidence" value="ECO:0007669"/>
    <property type="project" value="InterPro"/>
</dbReference>
<dbReference type="OrthoDB" id="8993884at2"/>
<dbReference type="InterPro" id="IPR036388">
    <property type="entry name" value="WH-like_DNA-bd_sf"/>
</dbReference>
<protein>
    <recommendedName>
        <fullName evidence="5">HTH lysR-type domain-containing protein</fullName>
    </recommendedName>
</protein>
<dbReference type="STRING" id="418702.BJN45_15220"/>
<sequence length="332" mass="36478">MQLNLTDAALFVRVAELGTLSAAARERNEPVSQVSRAIARMESALGVRLLHRSTHGLSLTDEGDTFLAHARRMLDIAAEMDSELSGKLAGPSGLVRICISPILAQMVIVPSLPGLYARHPALQIDILADDRVSDLARDGIDIAIRAGVDNAESLVIRKIGEHGRSLYAAPAYLDKFGAPATPADLAQHRLIANSASQSLNRWPFRKSTLDTSEWNSIAAVWQSAGKDKRLARSDRTDTLLVKGHTRADSTSIVLALALEGIGIARLNELLVSPLVRRGQLRQVLADYTDRERIPVYAVMLQERHRLPKVRACLDYWQECFATMRTHRDDEAG</sequence>
<accession>A0A1R1I1T3</accession>
<dbReference type="Gene3D" id="3.40.190.290">
    <property type="match status" value="1"/>
</dbReference>
<name>A0A1R1I1T3_9RHOO</name>
<keyword evidence="4" id="KW-0804">Transcription</keyword>
<dbReference type="InterPro" id="IPR005119">
    <property type="entry name" value="LysR_subst-bd"/>
</dbReference>
<dbReference type="InterPro" id="IPR000847">
    <property type="entry name" value="LysR_HTH_N"/>
</dbReference>